<name>A0AAE0QUQ2_9TELE</name>
<feature type="compositionally biased region" description="Basic and acidic residues" evidence="14">
    <location>
        <begin position="1413"/>
        <end position="1430"/>
    </location>
</feature>
<evidence type="ECO:0000259" key="16">
    <source>
        <dbReference type="PROSITE" id="PS50208"/>
    </source>
</evidence>
<dbReference type="SMART" id="SM00360">
    <property type="entry name" value="RRM"/>
    <property type="match status" value="1"/>
</dbReference>
<evidence type="ECO:0000259" key="15">
    <source>
        <dbReference type="PROSITE" id="PS50102"/>
    </source>
</evidence>
<evidence type="ECO:0000313" key="19">
    <source>
        <dbReference type="EMBL" id="KAK3533258.1"/>
    </source>
</evidence>
<feature type="compositionally biased region" description="Basic and acidic residues" evidence="14">
    <location>
        <begin position="1169"/>
        <end position="1232"/>
    </location>
</feature>
<dbReference type="FunFam" id="1.10.720.30:FF:000005">
    <property type="entry name" value="scaffold attachment factor B2 isoform X1"/>
    <property type="match status" value="1"/>
</dbReference>
<keyword evidence="10" id="KW-0238">DNA-binding</keyword>
<dbReference type="Pfam" id="PF18703">
    <property type="entry name" value="MALT1_Ig"/>
    <property type="match status" value="1"/>
</dbReference>
<dbReference type="SUPFAM" id="SSF47986">
    <property type="entry name" value="DEATH domain"/>
    <property type="match status" value="1"/>
</dbReference>
<keyword evidence="11" id="KW-0804">Transcription</keyword>
<dbReference type="GO" id="GO:0004197">
    <property type="term" value="F:cysteine-type endopeptidase activity"/>
    <property type="evidence" value="ECO:0007669"/>
    <property type="project" value="InterPro"/>
</dbReference>
<dbReference type="SUPFAM" id="SSF54928">
    <property type="entry name" value="RNA-binding domain, RBD"/>
    <property type="match status" value="1"/>
</dbReference>
<keyword evidence="5" id="KW-0597">Phosphoprotein</keyword>
<keyword evidence="2" id="KW-0488">Methylation</keyword>
<dbReference type="InterPro" id="IPR051738">
    <property type="entry name" value="SAF_Modulators"/>
</dbReference>
<dbReference type="GO" id="GO:0050684">
    <property type="term" value="P:regulation of mRNA processing"/>
    <property type="evidence" value="ECO:0007669"/>
    <property type="project" value="TreeGrafter"/>
</dbReference>
<dbReference type="SUPFAM" id="SSF68906">
    <property type="entry name" value="SAP domain"/>
    <property type="match status" value="1"/>
</dbReference>
<evidence type="ECO:0000256" key="6">
    <source>
        <dbReference type="ARBA" id="ARBA00022843"/>
    </source>
</evidence>
<feature type="domain" description="RRM" evidence="15">
    <location>
        <begin position="1024"/>
        <end position="1102"/>
    </location>
</feature>
<dbReference type="SMART" id="SM00513">
    <property type="entry name" value="SAP"/>
    <property type="match status" value="1"/>
</dbReference>
<comment type="subcellular location">
    <subcellularLocation>
        <location evidence="1">Nucleus</location>
    </subcellularLocation>
</comment>
<dbReference type="Proteomes" id="UP001274896">
    <property type="component" value="Unassembled WGS sequence"/>
</dbReference>
<evidence type="ECO:0000259" key="17">
    <source>
        <dbReference type="PROSITE" id="PS50800"/>
    </source>
</evidence>
<dbReference type="InterPro" id="IPR041077">
    <property type="entry name" value="MALT1_Ig"/>
</dbReference>
<dbReference type="Gene3D" id="1.10.533.10">
    <property type="entry name" value="Death Domain, Fas"/>
    <property type="match status" value="1"/>
</dbReference>
<dbReference type="Pfam" id="PF02037">
    <property type="entry name" value="SAP"/>
    <property type="match status" value="1"/>
</dbReference>
<keyword evidence="3" id="KW-0678">Repressor</keyword>
<dbReference type="InterPro" id="IPR007110">
    <property type="entry name" value="Ig-like_dom"/>
</dbReference>
<keyword evidence="8" id="KW-0007">Acetylation</keyword>
<keyword evidence="7 13" id="KW-0694">RNA-binding</keyword>
<dbReference type="InterPro" id="IPR011600">
    <property type="entry name" value="Pept_C14_caspase"/>
</dbReference>
<keyword evidence="6" id="KW-0832">Ubl conjugation</keyword>
<dbReference type="PANTHER" id="PTHR15683:SF6">
    <property type="entry name" value="SCAFFOLD ATTACHMENT FACTOR B1"/>
    <property type="match status" value="1"/>
</dbReference>
<dbReference type="InterPro" id="IPR034781">
    <property type="entry name" value="SAFB1_2_RBD"/>
</dbReference>
<reference evidence="19" key="1">
    <citation type="submission" date="2023-06" db="EMBL/GenBank/DDBJ databases">
        <title>Male Hemibagrus guttatus genome.</title>
        <authorList>
            <person name="Bian C."/>
        </authorList>
    </citation>
    <scope>NUCLEOTIDE SEQUENCE</scope>
    <source>
        <strain evidence="19">Male_cb2023</strain>
        <tissue evidence="19">Muscle</tissue>
    </source>
</reference>
<evidence type="ECO:0000256" key="9">
    <source>
        <dbReference type="ARBA" id="ARBA00023015"/>
    </source>
</evidence>
<dbReference type="InterPro" id="IPR003034">
    <property type="entry name" value="SAP_dom"/>
</dbReference>
<feature type="compositionally biased region" description="Basic and acidic residues" evidence="14">
    <location>
        <begin position="837"/>
        <end position="846"/>
    </location>
</feature>
<dbReference type="GO" id="GO:0003723">
    <property type="term" value="F:RNA binding"/>
    <property type="evidence" value="ECO:0007669"/>
    <property type="project" value="UniProtKB-UniRule"/>
</dbReference>
<feature type="non-terminal residue" evidence="19">
    <location>
        <position position="1"/>
    </location>
</feature>
<dbReference type="Gene3D" id="3.30.70.330">
    <property type="match status" value="1"/>
</dbReference>
<keyword evidence="9" id="KW-0805">Transcription regulation</keyword>
<dbReference type="CDD" id="cd00096">
    <property type="entry name" value="Ig"/>
    <property type="match status" value="1"/>
</dbReference>
<feature type="domain" description="Ig-like" evidence="18">
    <location>
        <begin position="195"/>
        <end position="281"/>
    </location>
</feature>
<dbReference type="CDD" id="cd12679">
    <property type="entry name" value="RRM_SAFB1_SAFB2"/>
    <property type="match status" value="1"/>
</dbReference>
<feature type="compositionally biased region" description="Basic and acidic residues" evidence="14">
    <location>
        <begin position="1094"/>
        <end position="1160"/>
    </location>
</feature>
<feature type="region of interest" description="Disordered" evidence="14">
    <location>
        <begin position="815"/>
        <end position="1032"/>
    </location>
</feature>
<dbReference type="InterPro" id="IPR011029">
    <property type="entry name" value="DEATH-like_dom_sf"/>
</dbReference>
<dbReference type="InterPro" id="IPR001309">
    <property type="entry name" value="Pept_C14_p20"/>
</dbReference>
<feature type="compositionally biased region" description="Acidic residues" evidence="14">
    <location>
        <begin position="751"/>
        <end position="768"/>
    </location>
</feature>
<dbReference type="Gene3D" id="2.60.40.10">
    <property type="entry name" value="Immunoglobulins"/>
    <property type="match status" value="2"/>
</dbReference>
<dbReference type="PROSITE" id="PS50835">
    <property type="entry name" value="IG_LIKE"/>
    <property type="match status" value="2"/>
</dbReference>
<dbReference type="InterPro" id="IPR029030">
    <property type="entry name" value="Caspase-like_dom_sf"/>
</dbReference>
<evidence type="ECO:0000259" key="18">
    <source>
        <dbReference type="PROSITE" id="PS50835"/>
    </source>
</evidence>
<dbReference type="Gene3D" id="1.10.720.30">
    <property type="entry name" value="SAP domain"/>
    <property type="match status" value="1"/>
</dbReference>
<dbReference type="PROSITE" id="PS50800">
    <property type="entry name" value="SAP"/>
    <property type="match status" value="1"/>
</dbReference>
<feature type="region of interest" description="Disordered" evidence="14">
    <location>
        <begin position="735"/>
        <end position="776"/>
    </location>
</feature>
<evidence type="ECO:0000256" key="14">
    <source>
        <dbReference type="SAM" id="MobiDB-lite"/>
    </source>
</evidence>
<evidence type="ECO:0000256" key="8">
    <source>
        <dbReference type="ARBA" id="ARBA00022990"/>
    </source>
</evidence>
<dbReference type="GO" id="GO:0006357">
    <property type="term" value="P:regulation of transcription by RNA polymerase II"/>
    <property type="evidence" value="ECO:0007669"/>
    <property type="project" value="TreeGrafter"/>
</dbReference>
<dbReference type="InterPro" id="IPR033540">
    <property type="entry name" value="MALT1_IG-like_dom_sf"/>
</dbReference>
<dbReference type="Gene3D" id="2.60.40.3360">
    <property type="match status" value="1"/>
</dbReference>
<dbReference type="InterPro" id="IPR035979">
    <property type="entry name" value="RBD_domain_sf"/>
</dbReference>
<feature type="compositionally biased region" description="Acidic residues" evidence="14">
    <location>
        <begin position="877"/>
        <end position="886"/>
    </location>
</feature>
<gene>
    <name evidence="19" type="ORF">QTP70_014332</name>
</gene>
<feature type="domain" description="Caspase family p20" evidence="16">
    <location>
        <begin position="313"/>
        <end position="440"/>
    </location>
</feature>
<dbReference type="PANTHER" id="PTHR15683">
    <property type="entry name" value="SCAFFOLD ATTACHMENT FACTOR B-RELATED"/>
    <property type="match status" value="1"/>
</dbReference>
<feature type="compositionally biased region" description="Basic and acidic residues" evidence="14">
    <location>
        <begin position="956"/>
        <end position="1017"/>
    </location>
</feature>
<dbReference type="InterPro" id="IPR012677">
    <property type="entry name" value="Nucleotide-bd_a/b_plait_sf"/>
</dbReference>
<keyword evidence="4" id="KW-1017">Isopeptide bond</keyword>
<feature type="region of interest" description="Disordered" evidence="14">
    <location>
        <begin position="1282"/>
        <end position="1466"/>
    </location>
</feature>
<evidence type="ECO:0000256" key="12">
    <source>
        <dbReference type="ARBA" id="ARBA00023242"/>
    </source>
</evidence>
<proteinExistence type="predicted"/>
<dbReference type="Pfam" id="PF13927">
    <property type="entry name" value="Ig_3"/>
    <property type="match status" value="1"/>
</dbReference>
<dbReference type="InterPro" id="IPR003598">
    <property type="entry name" value="Ig_sub2"/>
</dbReference>
<evidence type="ECO:0000256" key="1">
    <source>
        <dbReference type="ARBA" id="ARBA00004123"/>
    </source>
</evidence>
<dbReference type="InterPro" id="IPR000504">
    <property type="entry name" value="RRM_dom"/>
</dbReference>
<dbReference type="SMART" id="SM00408">
    <property type="entry name" value="IGc2"/>
    <property type="match status" value="2"/>
</dbReference>
<dbReference type="GO" id="GO:0043565">
    <property type="term" value="F:sequence-specific DNA binding"/>
    <property type="evidence" value="ECO:0007669"/>
    <property type="project" value="TreeGrafter"/>
</dbReference>
<comment type="caution">
    <text evidence="19">The sequence shown here is derived from an EMBL/GenBank/DDBJ whole genome shotgun (WGS) entry which is preliminary data.</text>
</comment>
<dbReference type="Gene3D" id="3.40.50.1460">
    <property type="match status" value="1"/>
</dbReference>
<dbReference type="EMBL" id="JAUCMX010000010">
    <property type="protein sequence ID" value="KAK3533258.1"/>
    <property type="molecule type" value="Genomic_DNA"/>
</dbReference>
<evidence type="ECO:0000256" key="11">
    <source>
        <dbReference type="ARBA" id="ARBA00023163"/>
    </source>
</evidence>
<feature type="domain" description="Ig-like" evidence="18">
    <location>
        <begin position="104"/>
        <end position="176"/>
    </location>
</feature>
<evidence type="ECO:0000256" key="13">
    <source>
        <dbReference type="PROSITE-ProRule" id="PRU00176"/>
    </source>
</evidence>
<dbReference type="SMART" id="SM00409">
    <property type="entry name" value="IG"/>
    <property type="match status" value="2"/>
</dbReference>
<evidence type="ECO:0000256" key="5">
    <source>
        <dbReference type="ARBA" id="ARBA00022553"/>
    </source>
</evidence>
<dbReference type="Pfam" id="PF00656">
    <property type="entry name" value="Peptidase_C14"/>
    <property type="match status" value="1"/>
</dbReference>
<feature type="compositionally biased region" description="Polar residues" evidence="14">
    <location>
        <begin position="945"/>
        <end position="955"/>
    </location>
</feature>
<dbReference type="SUPFAM" id="SSF48726">
    <property type="entry name" value="Immunoglobulin"/>
    <property type="match status" value="2"/>
</dbReference>
<evidence type="ECO:0008006" key="21">
    <source>
        <dbReference type="Google" id="ProtNLM"/>
    </source>
</evidence>
<dbReference type="SUPFAM" id="SSF52129">
    <property type="entry name" value="Caspase-like"/>
    <property type="match status" value="1"/>
</dbReference>
<organism evidence="19 20">
    <name type="scientific">Hemibagrus guttatus</name>
    <dbReference type="NCBI Taxonomy" id="175788"/>
    <lineage>
        <taxon>Eukaryota</taxon>
        <taxon>Metazoa</taxon>
        <taxon>Chordata</taxon>
        <taxon>Craniata</taxon>
        <taxon>Vertebrata</taxon>
        <taxon>Euteleostomi</taxon>
        <taxon>Actinopterygii</taxon>
        <taxon>Neopterygii</taxon>
        <taxon>Teleostei</taxon>
        <taxon>Ostariophysi</taxon>
        <taxon>Siluriformes</taxon>
        <taxon>Bagridae</taxon>
        <taxon>Hemibagrus</taxon>
    </lineage>
</organism>
<dbReference type="GO" id="GO:0006508">
    <property type="term" value="P:proteolysis"/>
    <property type="evidence" value="ECO:0007669"/>
    <property type="project" value="InterPro"/>
</dbReference>
<dbReference type="GO" id="GO:0005634">
    <property type="term" value="C:nucleus"/>
    <property type="evidence" value="ECO:0007669"/>
    <property type="project" value="UniProtKB-SubCell"/>
</dbReference>
<dbReference type="PROSITE" id="PS50102">
    <property type="entry name" value="RRM"/>
    <property type="match status" value="1"/>
</dbReference>
<dbReference type="InterPro" id="IPR036179">
    <property type="entry name" value="Ig-like_dom_sf"/>
</dbReference>
<evidence type="ECO:0000313" key="20">
    <source>
        <dbReference type="Proteomes" id="UP001274896"/>
    </source>
</evidence>
<dbReference type="PROSITE" id="PS50208">
    <property type="entry name" value="CASPASE_P20"/>
    <property type="match status" value="1"/>
</dbReference>
<feature type="region of interest" description="Disordered" evidence="14">
    <location>
        <begin position="1094"/>
        <end position="1232"/>
    </location>
</feature>
<dbReference type="InterPro" id="IPR013783">
    <property type="entry name" value="Ig-like_fold"/>
</dbReference>
<evidence type="ECO:0000256" key="10">
    <source>
        <dbReference type="ARBA" id="ARBA00023125"/>
    </source>
</evidence>
<dbReference type="Pfam" id="PF00076">
    <property type="entry name" value="RRM_1"/>
    <property type="match status" value="1"/>
</dbReference>
<protein>
    <recommendedName>
        <fullName evidence="21">Mucosa-associated lymphoid tissue lymphoma translocation protein 1-like</fullName>
    </recommendedName>
</protein>
<evidence type="ECO:0000256" key="7">
    <source>
        <dbReference type="ARBA" id="ARBA00022884"/>
    </source>
</evidence>
<evidence type="ECO:0000256" key="2">
    <source>
        <dbReference type="ARBA" id="ARBA00022481"/>
    </source>
</evidence>
<keyword evidence="12" id="KW-0539">Nucleus</keyword>
<sequence length="1483" mass="168006">MADGRLGLETLSEDVLNRLSEMLDNSYCGWRQLAEAVKEQPQFCYSEKEMTSCSLQVLNARGSPGRYLLTLLADRKCTLAYLLQCLRKIEHHGAANILIEYMVPIEITTNPQNVQVPKGSSVTLSCKAKGPPGLSYQWFRKEDELPGANLPDLILNPAREGAYICRINAGEMYVFSSWAHVRLLRSADSDSVNFPSSVSGLCITQQPKAPVLSEGDALHLECSAQGNPPPQFQWYHNKQPLQNATRQFIKIPCVTTADRGIYSCRVYNLYHEMWSENVQVEIGPGSYTGGYWETDDGYKASSLPRQMGDLYATDKVALLMGNMNYAHHRELRAPMADVYELSNLLRQLDFKVVSLLDLNRHEMHRAVSEFLLLLGRGVYGLLYYAGHGYENYGNSFMVPIDAPASYTSDHCLWVQDVLQRMQERQTGLNVFLLDMCRKRNLNDDIIQQPGLLKVTANIVFGYATCVDAEAFEVNKDDLSNGIFMSFLKKRLMEQEKVTVMLDRVAEDMGRYELTRGRQALELRSNLSERRTLTDRIQAPDCPVMASTRNLQWSIAHALPESRMLQFDCGVKVQLGFAAEFSNIMIIYTRILETPSDISTCSAQLSDFTEGPEVDLKHTNQASLRDAGSLLLVMDDLLPQEQPRLFTRLCALQRLKVITVMSENTSAVDLGAGEALEGAGVRKLSELRVIDLKAELKKRNLDISGNKSILSERLKKAIEEEGGNPDEIVVQLEITPKKTPRRTPKGKRAEADESEDCALEEESVDGQDDVDAHGESVHDMDIMDMNVLDEADIDNSMMAEDDEYYESDLLNTFSNQANADDLADSDALKSDSEEEMETKDADSEDWQKQNIQGSEPLEEHEDMTENEKVAGCCLSEPLNEELTEEENASLWDGSRKEEEDNVSDLGKAEEAGNVEGDIDASEQSEVQPPCEDQQGVKDNSPGAESASAQTASANETSLHKIESADSESVAKAEGTEEDTKTEESAAESSEVKESSVEGGDQKKSDEKSSKPDSKDDKGGAASSGRNLWVSGLSSTTRATDLKNLFSKYGKVVGAKVVTNARSPGARCYGFVTMCSTEEATKCIDHLHRTELHGRMISVERAKNEPAGKKPTDKSDTKKSSSDRRHSSDSKTEKSDSKDEKTEGSDDKAAGERTVVMDKSKGEPVISVKTKSKERSTKSRDRKSSSRERKDILSFDQIKEQRERERQRQREREIREVERRRHSGGDRDSRSERERIRLFREREERERLMRKRNWLELEKQRLDADRMEREFLERERMRVEYERRREQERIHREREELRRQQEQLRYEQERRPIKRPYDMDSRKDDWPVKRMPMDDRYGRSDFGRQDRYQDFDHRDRSRYQDDMFMDRRDGPRGGMPADRDGTHFSDRDRHNRDSRDNWSGGGYDKRPVNAPRPVPGRDGRDWEPGRKMDGDRPWQGADRAMPGQSHMTRGGMASRGGYMQTGTSQSLSGTMNRQNQVMQGGGGGI</sequence>
<feature type="domain" description="SAP" evidence="17">
    <location>
        <begin position="683"/>
        <end position="717"/>
    </location>
</feature>
<dbReference type="InterPro" id="IPR003599">
    <property type="entry name" value="Ig_sub"/>
</dbReference>
<accession>A0AAE0QUQ2</accession>
<dbReference type="InterPro" id="IPR036361">
    <property type="entry name" value="SAP_dom_sf"/>
</dbReference>
<evidence type="ECO:0000256" key="3">
    <source>
        <dbReference type="ARBA" id="ARBA00022491"/>
    </source>
</evidence>
<keyword evidence="20" id="KW-1185">Reference proteome</keyword>
<feature type="compositionally biased region" description="Basic and acidic residues" evidence="14">
    <location>
        <begin position="1282"/>
        <end position="1394"/>
    </location>
</feature>
<evidence type="ECO:0000256" key="4">
    <source>
        <dbReference type="ARBA" id="ARBA00022499"/>
    </source>
</evidence>